<protein>
    <submittedName>
        <fullName evidence="1">Uncharacterized protein</fullName>
    </submittedName>
</protein>
<evidence type="ECO:0000313" key="1">
    <source>
        <dbReference type="EMBL" id="QUH29512.1"/>
    </source>
</evidence>
<proteinExistence type="predicted"/>
<accession>A0A8J8SC97</accession>
<gene>
    <name evidence="1" type="ORF">HYG85_11585</name>
</gene>
<dbReference type="KEGG" id="vgu:HYG85_11585"/>
<sequence length="495" mass="58727">MKRIVLLVIITIAGMLFLFIKNDDSHEVQITINKDLYLFIRSTNGFTIKVEEKNSTEYTQLINEETHFSVYDKKDKIGSVAVINKKIGKENIFFLKANGESKEFSLEIRLRSKMKVNNIIESLYDNNDLMVFNNKTNDSININNESQLYLDGENYSIRLGNPYYVEELGHSVIDVISNSNGWNIDSNKGIDTEIQLDVKDNMETNLEAIISSNKLVDFEDKDTLDLIRRLDLYDKKIFRSDGIYYNIANNYIPYGRESKWNYPSGFPLIIMYENIKDNNLFRLVGISLLYDYIDKFNEDYYIPSLPRSTWLYEDYNIDYEFYDTRFNTDTIMALIYWDQIIDEPRIKEIIDNYFAFFIDYAYVNNWKTENDGLFIPDYKNKDEEESKTHCSLNHLVSEINAIYLYDKYYNCDNKYIILAEQMQQAIIDTYIDWIKDNNDFWYCIKQNGEYGLTDYRELTLKDMKLLVNLLNERGETVPKEFNKLIESKTKWLENN</sequence>
<evidence type="ECO:0000313" key="2">
    <source>
        <dbReference type="Proteomes" id="UP000677305"/>
    </source>
</evidence>
<keyword evidence="2" id="KW-1185">Reference proteome</keyword>
<dbReference type="Proteomes" id="UP000677305">
    <property type="component" value="Chromosome"/>
</dbReference>
<organism evidence="1 2">
    <name type="scientific">Vallitalea guaymasensis</name>
    <dbReference type="NCBI Taxonomy" id="1185412"/>
    <lineage>
        <taxon>Bacteria</taxon>
        <taxon>Bacillati</taxon>
        <taxon>Bacillota</taxon>
        <taxon>Clostridia</taxon>
        <taxon>Lachnospirales</taxon>
        <taxon>Vallitaleaceae</taxon>
        <taxon>Vallitalea</taxon>
    </lineage>
</organism>
<dbReference type="AlphaFoldDB" id="A0A8J8SC97"/>
<reference evidence="1 2" key="1">
    <citation type="submission" date="2020-07" db="EMBL/GenBank/DDBJ databases">
        <title>Vallitalea guaymasensis genome.</title>
        <authorList>
            <person name="Postec A."/>
        </authorList>
    </citation>
    <scope>NUCLEOTIDE SEQUENCE [LARGE SCALE GENOMIC DNA]</scope>
    <source>
        <strain evidence="1 2">Ra1766G1</strain>
    </source>
</reference>
<dbReference type="RefSeq" id="WP_212693565.1">
    <property type="nucleotide sequence ID" value="NZ_CP058561.1"/>
</dbReference>
<dbReference type="EMBL" id="CP058561">
    <property type="protein sequence ID" value="QUH29512.1"/>
    <property type="molecule type" value="Genomic_DNA"/>
</dbReference>
<name>A0A8J8SC97_9FIRM</name>